<dbReference type="EMBL" id="MG711516">
    <property type="protein sequence ID" value="AUO78170.1"/>
    <property type="molecule type" value="Genomic_DNA"/>
</dbReference>
<dbReference type="Proteomes" id="UP000244501">
    <property type="component" value="Segment"/>
</dbReference>
<accession>A0A2R2ZGF4</accession>
<reference evidence="2 3" key="1">
    <citation type="submission" date="2017-12" db="EMBL/GenBank/DDBJ databases">
        <title>Sequencing, genome analysis and host range of a novel Ralstonia phage RsoP1EGY isolated from Egypt.</title>
        <authorList>
            <person name="Ahmad A.A."/>
            <person name="Addy H.S."/>
            <person name="Elhalag K.M."/>
            <person name="Nasr-Eldin M.A."/>
            <person name="Hussien A.S."/>
            <person name="Huang Q."/>
        </authorList>
    </citation>
    <scope>NUCLEOTIDE SEQUENCE [LARGE SCALE GENOMIC DNA]</scope>
</reference>
<evidence type="ECO:0000313" key="2">
    <source>
        <dbReference type="EMBL" id="AUO78170.1"/>
    </source>
</evidence>
<keyword evidence="3" id="KW-1185">Reference proteome</keyword>
<feature type="region of interest" description="Disordered" evidence="1">
    <location>
        <begin position="1"/>
        <end position="32"/>
    </location>
</feature>
<organism evidence="2 3">
    <name type="scientific">Ralstonia phage RsoP1EGY</name>
    <dbReference type="NCBI Taxonomy" id="2070026"/>
    <lineage>
        <taxon>Viruses</taxon>
        <taxon>Duplodnaviria</taxon>
        <taxon>Heunggongvirae</taxon>
        <taxon>Uroviricota</taxon>
        <taxon>Caudoviricetes</taxon>
        <taxon>Autographivirales</taxon>
        <taxon>Gyeongsanvirus</taxon>
        <taxon>Gyeongsanvirus RsoP1EGY</taxon>
    </lineage>
</organism>
<evidence type="ECO:0000256" key="1">
    <source>
        <dbReference type="SAM" id="MobiDB-lite"/>
    </source>
</evidence>
<feature type="compositionally biased region" description="Basic and acidic residues" evidence="1">
    <location>
        <begin position="1"/>
        <end position="10"/>
    </location>
</feature>
<gene>
    <name evidence="2" type="ORF">RSEGYP2_7</name>
</gene>
<evidence type="ECO:0000313" key="3">
    <source>
        <dbReference type="Proteomes" id="UP000244501"/>
    </source>
</evidence>
<name>A0A2R2ZGF4_9CAUD</name>
<feature type="compositionally biased region" description="Basic and acidic residues" evidence="1">
    <location>
        <begin position="67"/>
        <end position="76"/>
    </location>
</feature>
<feature type="region of interest" description="Disordered" evidence="1">
    <location>
        <begin position="62"/>
        <end position="86"/>
    </location>
</feature>
<protein>
    <submittedName>
        <fullName evidence="2">Uncharacterized protein</fullName>
    </submittedName>
</protein>
<sequence>MCQESAERTAWRVPGGGSAGATRAGPRRGHGGNLPASNFEWGFQIFASEVFPLRGHFRDTISCPTGHTERDPEGTPRGHLRGGLVE</sequence>
<proteinExistence type="predicted"/>